<feature type="region of interest" description="Disordered" evidence="1">
    <location>
        <begin position="192"/>
        <end position="264"/>
    </location>
</feature>
<evidence type="ECO:0000313" key="2">
    <source>
        <dbReference type="EMBL" id="KAL1266076.1"/>
    </source>
</evidence>
<evidence type="ECO:0000256" key="1">
    <source>
        <dbReference type="SAM" id="MobiDB-lite"/>
    </source>
</evidence>
<comment type="caution">
    <text evidence="2">The sequence shown here is derived from an EMBL/GenBank/DDBJ whole genome shotgun (WGS) entry which is preliminary data.</text>
</comment>
<sequence length="309" mass="34156">MLTVLKSIKVRAVVVALSCPLTSSRTELHPSPHYSTQSPSPAQTDAHDPTLRRETQTNMQPLTQPQRNKQSWGQTARDPQTQTLCSPHAGGCVYSPPQFHIVSRSHRKGLWEPRCHFLCPWASTNHHQIRSSFQPITIPHDGTPTAISVTQNCLDLEFPCFPPKIVVWRQGSFCFGIIRVSFISSSVPLDLRPPGSRRRISHSSVPHNVAFREDEEGHSGPSGQEREEEREPYRSIIPSTGSTPPVQAAASDQSPQSSKRPSDTLLSHVVGRINSAQPVPLCTQPADSSGACTHYIHATHTHLYLISVM</sequence>
<feature type="compositionally biased region" description="Polar residues" evidence="1">
    <location>
        <begin position="56"/>
        <end position="80"/>
    </location>
</feature>
<accession>A0ABR3MN86</accession>
<organism evidence="2 3">
    <name type="scientific">Cirrhinus molitorella</name>
    <name type="common">mud carp</name>
    <dbReference type="NCBI Taxonomy" id="172907"/>
    <lineage>
        <taxon>Eukaryota</taxon>
        <taxon>Metazoa</taxon>
        <taxon>Chordata</taxon>
        <taxon>Craniata</taxon>
        <taxon>Vertebrata</taxon>
        <taxon>Euteleostomi</taxon>
        <taxon>Actinopterygii</taxon>
        <taxon>Neopterygii</taxon>
        <taxon>Teleostei</taxon>
        <taxon>Ostariophysi</taxon>
        <taxon>Cypriniformes</taxon>
        <taxon>Cyprinidae</taxon>
        <taxon>Labeoninae</taxon>
        <taxon>Labeonini</taxon>
        <taxon>Cirrhinus</taxon>
    </lineage>
</organism>
<gene>
    <name evidence="2" type="ORF">QQF64_004103</name>
</gene>
<feature type="compositionally biased region" description="Basic and acidic residues" evidence="1">
    <location>
        <begin position="210"/>
        <end position="233"/>
    </location>
</feature>
<feature type="region of interest" description="Disordered" evidence="1">
    <location>
        <begin position="25"/>
        <end position="80"/>
    </location>
</feature>
<feature type="compositionally biased region" description="Polar residues" evidence="1">
    <location>
        <begin position="33"/>
        <end position="43"/>
    </location>
</feature>
<feature type="compositionally biased region" description="Basic and acidic residues" evidence="1">
    <location>
        <begin position="45"/>
        <end position="55"/>
    </location>
</feature>
<proteinExistence type="predicted"/>
<dbReference type="EMBL" id="JAYMGO010000011">
    <property type="protein sequence ID" value="KAL1266076.1"/>
    <property type="molecule type" value="Genomic_DNA"/>
</dbReference>
<feature type="compositionally biased region" description="Low complexity" evidence="1">
    <location>
        <begin position="244"/>
        <end position="258"/>
    </location>
</feature>
<evidence type="ECO:0000313" key="3">
    <source>
        <dbReference type="Proteomes" id="UP001558613"/>
    </source>
</evidence>
<dbReference type="Proteomes" id="UP001558613">
    <property type="component" value="Unassembled WGS sequence"/>
</dbReference>
<protein>
    <submittedName>
        <fullName evidence="2">Uncharacterized protein</fullName>
    </submittedName>
</protein>
<name>A0ABR3MN86_9TELE</name>
<reference evidence="2 3" key="1">
    <citation type="submission" date="2023-09" db="EMBL/GenBank/DDBJ databases">
        <authorList>
            <person name="Wang M."/>
        </authorList>
    </citation>
    <scope>NUCLEOTIDE SEQUENCE [LARGE SCALE GENOMIC DNA]</scope>
    <source>
        <strain evidence="2">GT-2023</strain>
        <tissue evidence="2">Liver</tissue>
    </source>
</reference>
<keyword evidence="3" id="KW-1185">Reference proteome</keyword>